<protein>
    <submittedName>
        <fullName evidence="2">Uncharacterized protein</fullName>
    </submittedName>
</protein>
<feature type="compositionally biased region" description="Basic and acidic residues" evidence="1">
    <location>
        <begin position="1"/>
        <end position="26"/>
    </location>
</feature>
<feature type="compositionally biased region" description="Low complexity" evidence="1">
    <location>
        <begin position="36"/>
        <end position="58"/>
    </location>
</feature>
<organism evidence="2 3">
    <name type="scientific">Rhizophlyctis rosea</name>
    <dbReference type="NCBI Taxonomy" id="64517"/>
    <lineage>
        <taxon>Eukaryota</taxon>
        <taxon>Fungi</taxon>
        <taxon>Fungi incertae sedis</taxon>
        <taxon>Chytridiomycota</taxon>
        <taxon>Chytridiomycota incertae sedis</taxon>
        <taxon>Chytridiomycetes</taxon>
        <taxon>Rhizophlyctidales</taxon>
        <taxon>Rhizophlyctidaceae</taxon>
        <taxon>Rhizophlyctis</taxon>
    </lineage>
</organism>
<dbReference type="Proteomes" id="UP001212841">
    <property type="component" value="Unassembled WGS sequence"/>
</dbReference>
<evidence type="ECO:0000313" key="3">
    <source>
        <dbReference type="Proteomes" id="UP001212841"/>
    </source>
</evidence>
<proteinExistence type="predicted"/>
<comment type="caution">
    <text evidence="2">The sequence shown here is derived from an EMBL/GenBank/DDBJ whole genome shotgun (WGS) entry which is preliminary data.</text>
</comment>
<sequence>MPIADREMVQTGSSREDLVSSRRGVDESSDAARLLTPAGATAASAASVSTPSSTPTTPGREDEMAQRSLLHGDEEIGYVRNSDKRASVPVSVASSKRRSFFGWPLLQRRSMQKDIPPGLASSSGLNTRNGGEYRPTDTEPNGVGTSTGLAAGTTAGTGTAAASSRINLSEQDARLIADSFRTSLWQGMERDGRGGGVAGAGAGAVGPGHQSSSTGDDTSGTLTPTTLTPTSLVSTTDSGSVRGGGLLGRFSSRRSETT</sequence>
<feature type="compositionally biased region" description="Low complexity" evidence="1">
    <location>
        <begin position="207"/>
        <end position="240"/>
    </location>
</feature>
<name>A0AAD5X2Q8_9FUNG</name>
<feature type="region of interest" description="Disordered" evidence="1">
    <location>
        <begin position="187"/>
        <end position="258"/>
    </location>
</feature>
<feature type="compositionally biased region" description="Low complexity" evidence="1">
    <location>
        <begin position="142"/>
        <end position="163"/>
    </location>
</feature>
<reference evidence="2" key="1">
    <citation type="submission" date="2020-05" db="EMBL/GenBank/DDBJ databases">
        <title>Phylogenomic resolution of chytrid fungi.</title>
        <authorList>
            <person name="Stajich J.E."/>
            <person name="Amses K."/>
            <person name="Simmons R."/>
            <person name="Seto K."/>
            <person name="Myers J."/>
            <person name="Bonds A."/>
            <person name="Quandt C.A."/>
            <person name="Barry K."/>
            <person name="Liu P."/>
            <person name="Grigoriev I."/>
            <person name="Longcore J.E."/>
            <person name="James T.Y."/>
        </authorList>
    </citation>
    <scope>NUCLEOTIDE SEQUENCE</scope>
    <source>
        <strain evidence="2">JEL0318</strain>
    </source>
</reference>
<accession>A0AAD5X2Q8</accession>
<gene>
    <name evidence="2" type="ORF">HK097_010997</name>
</gene>
<feature type="region of interest" description="Disordered" evidence="1">
    <location>
        <begin position="112"/>
        <end position="163"/>
    </location>
</feature>
<feature type="compositionally biased region" description="Gly residues" evidence="1">
    <location>
        <begin position="194"/>
        <end position="206"/>
    </location>
</feature>
<feature type="compositionally biased region" description="Polar residues" evidence="1">
    <location>
        <begin position="120"/>
        <end position="129"/>
    </location>
</feature>
<evidence type="ECO:0000313" key="2">
    <source>
        <dbReference type="EMBL" id="KAJ3047966.1"/>
    </source>
</evidence>
<evidence type="ECO:0000256" key="1">
    <source>
        <dbReference type="SAM" id="MobiDB-lite"/>
    </source>
</evidence>
<feature type="compositionally biased region" description="Basic and acidic residues" evidence="1">
    <location>
        <begin position="59"/>
        <end position="74"/>
    </location>
</feature>
<keyword evidence="3" id="KW-1185">Reference proteome</keyword>
<dbReference type="AlphaFoldDB" id="A0AAD5X2Q8"/>
<dbReference type="EMBL" id="JADGJD010000869">
    <property type="protein sequence ID" value="KAJ3047966.1"/>
    <property type="molecule type" value="Genomic_DNA"/>
</dbReference>
<feature type="region of interest" description="Disordered" evidence="1">
    <location>
        <begin position="1"/>
        <end position="91"/>
    </location>
</feature>